<keyword evidence="1" id="KW-0472">Membrane</keyword>
<keyword evidence="1" id="KW-1133">Transmembrane helix</keyword>
<dbReference type="EMBL" id="CAIJDP010000069">
    <property type="protein sequence ID" value="CAD0005036.1"/>
    <property type="molecule type" value="Genomic_DNA"/>
</dbReference>
<gene>
    <name evidence="2" type="ORF">FLAT13_02537</name>
</gene>
<name>A0A6V6Z049_9FLAO</name>
<evidence type="ECO:0000256" key="1">
    <source>
        <dbReference type="SAM" id="Phobius"/>
    </source>
</evidence>
<comment type="caution">
    <text evidence="2">The sequence shown here is derived from an EMBL/GenBank/DDBJ whole genome shotgun (WGS) entry which is preliminary data.</text>
</comment>
<evidence type="ECO:0000313" key="2">
    <source>
        <dbReference type="EMBL" id="CAD0005036.1"/>
    </source>
</evidence>
<dbReference type="AlphaFoldDB" id="A0A6V6Z049"/>
<organism evidence="2 3">
    <name type="scientific">Flavobacterium salmonis</name>
    <dbReference type="NCBI Taxonomy" id="2654844"/>
    <lineage>
        <taxon>Bacteria</taxon>
        <taxon>Pseudomonadati</taxon>
        <taxon>Bacteroidota</taxon>
        <taxon>Flavobacteriia</taxon>
        <taxon>Flavobacteriales</taxon>
        <taxon>Flavobacteriaceae</taxon>
        <taxon>Flavobacterium</taxon>
    </lineage>
</organism>
<protein>
    <submittedName>
        <fullName evidence="2">Uncharacterized protein</fullName>
    </submittedName>
</protein>
<dbReference type="Proteomes" id="UP000530060">
    <property type="component" value="Unassembled WGS sequence"/>
</dbReference>
<sequence length="218" mass="26427">MKERIKRKRILYVPGMISLVLIPLFCFYHFYKTDAFKVQSCIAFFYVNDSINKEQLGRIKRNYKTFYFEKKKFQEFKELKKLRFFLRNLVKEYYTINGAKIHFGSKTDYDLFISVQNIMIEEKVMNWSLYKDDIYAFSSARPPKSTNLKPFDHIICGNGEANKDFWLSQAKEAERKRLLSLYKKNWMIFLAYLGIVFINIFALVKFNKNKYYHQKRYI</sequence>
<keyword evidence="3" id="KW-1185">Reference proteome</keyword>
<feature type="transmembrane region" description="Helical" evidence="1">
    <location>
        <begin position="12"/>
        <end position="31"/>
    </location>
</feature>
<proteinExistence type="predicted"/>
<keyword evidence="1" id="KW-0812">Transmembrane</keyword>
<evidence type="ECO:0000313" key="3">
    <source>
        <dbReference type="Proteomes" id="UP000530060"/>
    </source>
</evidence>
<feature type="transmembrane region" description="Helical" evidence="1">
    <location>
        <begin position="186"/>
        <end position="206"/>
    </location>
</feature>
<reference evidence="2 3" key="1">
    <citation type="submission" date="2020-06" db="EMBL/GenBank/DDBJ databases">
        <authorList>
            <person name="Criscuolo A."/>
        </authorList>
    </citation>
    <scope>NUCLEOTIDE SEQUENCE [LARGE SCALE GENOMIC DNA]</scope>
    <source>
        <strain evidence="3">CIP 111411</strain>
    </source>
</reference>
<accession>A0A6V6Z049</accession>